<keyword evidence="8" id="KW-1185">Reference proteome</keyword>
<dbReference type="STRING" id="1754192.A0A1Y1XN98"/>
<feature type="chain" id="PRO_5012417784" description="SH3 domain-containing protein" evidence="5">
    <location>
        <begin position="23"/>
        <end position="414"/>
    </location>
</feature>
<evidence type="ECO:0000259" key="6">
    <source>
        <dbReference type="PROSITE" id="PS50002"/>
    </source>
</evidence>
<feature type="region of interest" description="Disordered" evidence="3">
    <location>
        <begin position="197"/>
        <end position="235"/>
    </location>
</feature>
<dbReference type="PANTHER" id="PTHR14167:SF116">
    <property type="entry name" value="CAP, ISOFORM AC"/>
    <property type="match status" value="1"/>
</dbReference>
<evidence type="ECO:0000256" key="1">
    <source>
        <dbReference type="ARBA" id="ARBA00022443"/>
    </source>
</evidence>
<dbReference type="AlphaFoldDB" id="A0A1Y1XN98"/>
<keyword evidence="5" id="KW-0732">Signal</keyword>
<dbReference type="Gene3D" id="2.30.30.40">
    <property type="entry name" value="SH3 Domains"/>
    <property type="match status" value="1"/>
</dbReference>
<feature type="compositionally biased region" description="Low complexity" evidence="3">
    <location>
        <begin position="89"/>
        <end position="135"/>
    </location>
</feature>
<feature type="domain" description="SH3" evidence="6">
    <location>
        <begin position="348"/>
        <end position="409"/>
    </location>
</feature>
<reference evidence="7 8" key="1">
    <citation type="submission" date="2016-08" db="EMBL/GenBank/DDBJ databases">
        <title>A Parts List for Fungal Cellulosomes Revealed by Comparative Genomics.</title>
        <authorList>
            <consortium name="DOE Joint Genome Institute"/>
            <person name="Haitjema C.H."/>
            <person name="Gilmore S.P."/>
            <person name="Henske J.K."/>
            <person name="Solomon K.V."/>
            <person name="De Groot R."/>
            <person name="Kuo A."/>
            <person name="Mondo S.J."/>
            <person name="Salamov A.A."/>
            <person name="Labutti K."/>
            <person name="Zhao Z."/>
            <person name="Chiniquy J."/>
            <person name="Barry K."/>
            <person name="Brewer H.M."/>
            <person name="Purvine S.O."/>
            <person name="Wright A.T."/>
            <person name="Boxma B."/>
            <person name="Van Alen T."/>
            <person name="Hackstein J.H."/>
            <person name="Baker S.E."/>
            <person name="Grigoriev I.V."/>
            <person name="O'Malley M.A."/>
        </authorList>
    </citation>
    <scope>NUCLEOTIDE SEQUENCE [LARGE SCALE GENOMIC DNA]</scope>
    <source>
        <strain evidence="7 8">S4</strain>
    </source>
</reference>
<keyword evidence="4" id="KW-0472">Membrane</keyword>
<proteinExistence type="predicted"/>
<evidence type="ECO:0000313" key="7">
    <source>
        <dbReference type="EMBL" id="ORX86976.1"/>
    </source>
</evidence>
<name>A0A1Y1XN98_9FUNG</name>
<dbReference type="InterPro" id="IPR036028">
    <property type="entry name" value="SH3-like_dom_sf"/>
</dbReference>
<feature type="region of interest" description="Disordered" evidence="3">
    <location>
        <begin position="33"/>
        <end position="135"/>
    </location>
</feature>
<feature type="compositionally biased region" description="Polar residues" evidence="3">
    <location>
        <begin position="224"/>
        <end position="235"/>
    </location>
</feature>
<reference evidence="7 8" key="2">
    <citation type="submission" date="2016-08" db="EMBL/GenBank/DDBJ databases">
        <title>Pervasive Adenine N6-methylation of Active Genes in Fungi.</title>
        <authorList>
            <consortium name="DOE Joint Genome Institute"/>
            <person name="Mondo S.J."/>
            <person name="Dannebaum R.O."/>
            <person name="Kuo R.C."/>
            <person name="Labutti K."/>
            <person name="Haridas S."/>
            <person name="Kuo A."/>
            <person name="Salamov A."/>
            <person name="Ahrendt S.R."/>
            <person name="Lipzen A."/>
            <person name="Sullivan W."/>
            <person name="Andreopoulos W.B."/>
            <person name="Clum A."/>
            <person name="Lindquist E."/>
            <person name="Daum C."/>
            <person name="Ramamoorthy G.K."/>
            <person name="Gryganskyi A."/>
            <person name="Culley D."/>
            <person name="Magnuson J.K."/>
            <person name="James T.Y."/>
            <person name="O'Malley M.A."/>
            <person name="Stajich J.E."/>
            <person name="Spatafora J.W."/>
            <person name="Visel A."/>
            <person name="Grigoriev I.V."/>
        </authorList>
    </citation>
    <scope>NUCLEOTIDE SEQUENCE [LARGE SCALE GENOMIC DNA]</scope>
    <source>
        <strain evidence="7 8">S4</strain>
    </source>
</reference>
<accession>A0A1Y1XN98</accession>
<evidence type="ECO:0000256" key="2">
    <source>
        <dbReference type="PROSITE-ProRule" id="PRU00192"/>
    </source>
</evidence>
<keyword evidence="1 2" id="KW-0728">SH3 domain</keyword>
<dbReference type="Proteomes" id="UP000193944">
    <property type="component" value="Unassembled WGS sequence"/>
</dbReference>
<protein>
    <recommendedName>
        <fullName evidence="6">SH3 domain-containing protein</fullName>
    </recommendedName>
</protein>
<organism evidence="7 8">
    <name type="scientific">Anaeromyces robustus</name>
    <dbReference type="NCBI Taxonomy" id="1754192"/>
    <lineage>
        <taxon>Eukaryota</taxon>
        <taxon>Fungi</taxon>
        <taxon>Fungi incertae sedis</taxon>
        <taxon>Chytridiomycota</taxon>
        <taxon>Chytridiomycota incertae sedis</taxon>
        <taxon>Neocallimastigomycetes</taxon>
        <taxon>Neocallimastigales</taxon>
        <taxon>Neocallimastigaceae</taxon>
        <taxon>Anaeromyces</taxon>
    </lineage>
</organism>
<feature type="compositionally biased region" description="Polar residues" evidence="3">
    <location>
        <begin position="197"/>
        <end position="209"/>
    </location>
</feature>
<gene>
    <name evidence="7" type="ORF">BCR32DRAFT_289644</name>
</gene>
<keyword evidence="4" id="KW-1133">Transmembrane helix</keyword>
<feature type="region of interest" description="Disordered" evidence="3">
    <location>
        <begin position="256"/>
        <end position="285"/>
    </location>
</feature>
<evidence type="ECO:0000256" key="3">
    <source>
        <dbReference type="SAM" id="MobiDB-lite"/>
    </source>
</evidence>
<dbReference type="SUPFAM" id="SSF50044">
    <property type="entry name" value="SH3-domain"/>
    <property type="match status" value="1"/>
</dbReference>
<dbReference type="PANTHER" id="PTHR14167">
    <property type="entry name" value="SH3 DOMAIN-CONTAINING"/>
    <property type="match status" value="1"/>
</dbReference>
<evidence type="ECO:0000313" key="8">
    <source>
        <dbReference type="Proteomes" id="UP000193944"/>
    </source>
</evidence>
<feature type="compositionally biased region" description="Polar residues" evidence="3">
    <location>
        <begin position="56"/>
        <end position="73"/>
    </location>
</feature>
<dbReference type="PROSITE" id="PS50002">
    <property type="entry name" value="SH3"/>
    <property type="match status" value="1"/>
</dbReference>
<dbReference type="SMART" id="SM00326">
    <property type="entry name" value="SH3"/>
    <property type="match status" value="1"/>
</dbReference>
<dbReference type="InterPro" id="IPR050384">
    <property type="entry name" value="Endophilin_SH3RF"/>
</dbReference>
<dbReference type="OrthoDB" id="5595608at2759"/>
<dbReference type="InterPro" id="IPR001452">
    <property type="entry name" value="SH3_domain"/>
</dbReference>
<dbReference type="Pfam" id="PF14604">
    <property type="entry name" value="SH3_9"/>
    <property type="match status" value="1"/>
</dbReference>
<comment type="caution">
    <text evidence="7">The sequence shown here is derived from an EMBL/GenBank/DDBJ whole genome shotgun (WGS) entry which is preliminary data.</text>
</comment>
<sequence length="414" mass="45243">MKAHITYIFLFLVILLLFNVSANSIPEYTERRVKRDDTTTPGVNGEVSPDVPPLTNPETTKNPDPIVTSQEVPTTTKETTISKSEETTTSKTSTTGDSPTTSSNIEPTSTSDNNNNNDNNNTIDNNIGNNNSTDTTVITPEKKKGGLSGGIIAVIVVGGIFALGVVILLLRALLKLCTRKRYEDPLPVNVVSNTASTEQLNPQNNIGQDSSQYYNNPSQYSSQTGNNIPNTGTVVGINESQQPYYQQNYENGVDISNSQYQNQNGYSSDIASNSGNSNGMMEYPQPNREQLLVPPVRQFSSLRRPTANGGRSEILPDDVNMANGDITESSNVKPHKVVINKSNNTPIEPGTIHKTQFPFNPTMDDELRLNQGDAVEIIEVYDDGWSYGKNMATNELGVFPISYITGYNDPSNNF</sequence>
<feature type="transmembrane region" description="Helical" evidence="4">
    <location>
        <begin position="150"/>
        <end position="174"/>
    </location>
</feature>
<evidence type="ECO:0000256" key="5">
    <source>
        <dbReference type="SAM" id="SignalP"/>
    </source>
</evidence>
<feature type="compositionally biased region" description="Low complexity" evidence="3">
    <location>
        <begin position="210"/>
        <end position="223"/>
    </location>
</feature>
<feature type="signal peptide" evidence="5">
    <location>
        <begin position="1"/>
        <end position="22"/>
    </location>
</feature>
<evidence type="ECO:0000256" key="4">
    <source>
        <dbReference type="SAM" id="Phobius"/>
    </source>
</evidence>
<dbReference type="EMBL" id="MCFG01000014">
    <property type="protein sequence ID" value="ORX86976.1"/>
    <property type="molecule type" value="Genomic_DNA"/>
</dbReference>
<keyword evidence="4" id="KW-0812">Transmembrane</keyword>
<feature type="compositionally biased region" description="Polar residues" evidence="3">
    <location>
        <begin position="256"/>
        <end position="279"/>
    </location>
</feature>